<dbReference type="Proteomes" id="UP000499080">
    <property type="component" value="Unassembled WGS sequence"/>
</dbReference>
<dbReference type="OrthoDB" id="8065378at2759"/>
<name>A0A4Y2V4Y3_ARAVE</name>
<dbReference type="PROSITE" id="PS00028">
    <property type="entry name" value="ZINC_FINGER_C2H2_1"/>
    <property type="match status" value="1"/>
</dbReference>
<evidence type="ECO:0000256" key="1">
    <source>
        <dbReference type="PROSITE-ProRule" id="PRU00042"/>
    </source>
</evidence>
<evidence type="ECO:0000313" key="4">
    <source>
        <dbReference type="Proteomes" id="UP000499080"/>
    </source>
</evidence>
<evidence type="ECO:0000313" key="3">
    <source>
        <dbReference type="EMBL" id="GBO19532.1"/>
    </source>
</evidence>
<evidence type="ECO:0000259" key="2">
    <source>
        <dbReference type="PROSITE" id="PS50157"/>
    </source>
</evidence>
<keyword evidence="1" id="KW-0863">Zinc-finger</keyword>
<keyword evidence="1" id="KW-0862">Zinc</keyword>
<feature type="domain" description="C2H2-type" evidence="2">
    <location>
        <begin position="24"/>
        <end position="52"/>
    </location>
</feature>
<protein>
    <recommendedName>
        <fullName evidence="2">C2H2-type domain-containing protein</fullName>
    </recommendedName>
</protein>
<keyword evidence="4" id="KW-1185">Reference proteome</keyword>
<keyword evidence="1" id="KW-0479">Metal-binding</keyword>
<dbReference type="InterPro" id="IPR013087">
    <property type="entry name" value="Znf_C2H2_type"/>
</dbReference>
<dbReference type="AlphaFoldDB" id="A0A4Y2V4Y3"/>
<reference evidence="3 4" key="1">
    <citation type="journal article" date="2019" name="Sci. Rep.">
        <title>Orb-weaving spider Araneus ventricosus genome elucidates the spidroin gene catalogue.</title>
        <authorList>
            <person name="Kono N."/>
            <person name="Nakamura H."/>
            <person name="Ohtoshi R."/>
            <person name="Moran D.A.P."/>
            <person name="Shinohara A."/>
            <person name="Yoshida Y."/>
            <person name="Fujiwara M."/>
            <person name="Mori M."/>
            <person name="Tomita M."/>
            <person name="Arakawa K."/>
        </authorList>
    </citation>
    <scope>NUCLEOTIDE SEQUENCE [LARGE SCALE GENOMIC DNA]</scope>
</reference>
<gene>
    <name evidence="3" type="ORF">AVEN_226815_1</name>
</gene>
<dbReference type="PROSITE" id="PS50157">
    <property type="entry name" value="ZINC_FINGER_C2H2_2"/>
    <property type="match status" value="1"/>
</dbReference>
<dbReference type="EMBL" id="BGPR01043022">
    <property type="protein sequence ID" value="GBO19532.1"/>
    <property type="molecule type" value="Genomic_DNA"/>
</dbReference>
<dbReference type="GO" id="GO:0008270">
    <property type="term" value="F:zinc ion binding"/>
    <property type="evidence" value="ECO:0007669"/>
    <property type="project" value="UniProtKB-KW"/>
</dbReference>
<comment type="caution">
    <text evidence="3">The sequence shown here is derived from an EMBL/GenBank/DDBJ whole genome shotgun (WGS) entry which is preliminary data.</text>
</comment>
<organism evidence="3 4">
    <name type="scientific">Araneus ventricosus</name>
    <name type="common">Orbweaver spider</name>
    <name type="synonym">Epeira ventricosa</name>
    <dbReference type="NCBI Taxonomy" id="182803"/>
    <lineage>
        <taxon>Eukaryota</taxon>
        <taxon>Metazoa</taxon>
        <taxon>Ecdysozoa</taxon>
        <taxon>Arthropoda</taxon>
        <taxon>Chelicerata</taxon>
        <taxon>Arachnida</taxon>
        <taxon>Araneae</taxon>
        <taxon>Araneomorphae</taxon>
        <taxon>Entelegynae</taxon>
        <taxon>Araneoidea</taxon>
        <taxon>Araneidae</taxon>
        <taxon>Araneus</taxon>
    </lineage>
</organism>
<feature type="non-terminal residue" evidence="3">
    <location>
        <position position="1"/>
    </location>
</feature>
<proteinExistence type="predicted"/>
<accession>A0A4Y2V4Y3</accession>
<sequence>EWHQLLPLTAPSPACPATVVTSVFWCDACVRDFKTKSGLGVHNRRMHAVEANNEISTNHIKSRWSDEALMLTKAAAELITRRVVRFMNQELAGMFDDRSLEAIKKKQSPRYKQLVKNFLDALAGPVSPLPPSANSKLKFRLRSTTRSVEQQISTAPTSLASAQSTISDLATLTAGTSASSQTTTSHSDQPEIRLIPIVAFRGPYKTEVQELDELTWAILSTLPPSDGVFSSVDIILKLNKDSPREVILEHLSTVIESRAPCEK</sequence>